<feature type="region of interest" description="Disordered" evidence="1">
    <location>
        <begin position="1"/>
        <end position="27"/>
    </location>
</feature>
<evidence type="ECO:0000256" key="2">
    <source>
        <dbReference type="SAM" id="Phobius"/>
    </source>
</evidence>
<sequence length="158" mass="17796">MSSTYQNAAYDEVAHQPQPSQPPQYGQYPVILDDHGQPIHHPSAQNYPQLYVDETMPPNPPLKTVLREVFSPFPKRFVASSLAGLVLTLTNVLLFVYLLFWIINSSVNAFEYKTGYGVFVLLFTGLMSGLTLVLGSSFMRMLVECFLSVYALREKKSL</sequence>
<evidence type="ECO:0000313" key="3">
    <source>
        <dbReference type="EMBL" id="EFC44603.1"/>
    </source>
</evidence>
<protein>
    <submittedName>
        <fullName evidence="3">Predicted protein</fullName>
    </submittedName>
</protein>
<accession>D2VF14</accession>
<keyword evidence="4" id="KW-1185">Reference proteome</keyword>
<dbReference type="VEuPathDB" id="AmoebaDB:NAEGRDRAFT_79702"/>
<feature type="transmembrane region" description="Helical" evidence="2">
    <location>
        <begin position="77"/>
        <end position="103"/>
    </location>
</feature>
<evidence type="ECO:0000256" key="1">
    <source>
        <dbReference type="SAM" id="MobiDB-lite"/>
    </source>
</evidence>
<name>D2VF14_NAEGR</name>
<dbReference type="AlphaFoldDB" id="D2VF14"/>
<keyword evidence="2" id="KW-0472">Membrane</keyword>
<dbReference type="GeneID" id="8848626"/>
<proteinExistence type="predicted"/>
<reference evidence="3 4" key="1">
    <citation type="journal article" date="2010" name="Cell">
        <title>The genome of Naegleria gruberi illuminates early eukaryotic versatility.</title>
        <authorList>
            <person name="Fritz-Laylin L.K."/>
            <person name="Prochnik S.E."/>
            <person name="Ginger M.L."/>
            <person name="Dacks J.B."/>
            <person name="Carpenter M.L."/>
            <person name="Field M.C."/>
            <person name="Kuo A."/>
            <person name="Paredez A."/>
            <person name="Chapman J."/>
            <person name="Pham J."/>
            <person name="Shu S."/>
            <person name="Neupane R."/>
            <person name="Cipriano M."/>
            <person name="Mancuso J."/>
            <person name="Tu H."/>
            <person name="Salamov A."/>
            <person name="Lindquist E."/>
            <person name="Shapiro H."/>
            <person name="Lucas S."/>
            <person name="Grigoriev I.V."/>
            <person name="Cande W.Z."/>
            <person name="Fulton C."/>
            <person name="Rokhsar D.S."/>
            <person name="Dawson S.C."/>
        </authorList>
    </citation>
    <scope>NUCLEOTIDE SEQUENCE [LARGE SCALE GENOMIC DNA]</scope>
    <source>
        <strain evidence="3 4">NEG-M</strain>
    </source>
</reference>
<dbReference type="RefSeq" id="XP_002677347.1">
    <property type="nucleotide sequence ID" value="XM_002677301.1"/>
</dbReference>
<dbReference type="EMBL" id="GG738867">
    <property type="protein sequence ID" value="EFC44603.1"/>
    <property type="molecule type" value="Genomic_DNA"/>
</dbReference>
<keyword evidence="2" id="KW-0812">Transmembrane</keyword>
<evidence type="ECO:0000313" key="4">
    <source>
        <dbReference type="Proteomes" id="UP000006671"/>
    </source>
</evidence>
<dbReference type="OrthoDB" id="10370737at2759"/>
<gene>
    <name evidence="3" type="ORF">NAEGRDRAFT_79702</name>
</gene>
<feature type="transmembrane region" description="Helical" evidence="2">
    <location>
        <begin position="115"/>
        <end position="134"/>
    </location>
</feature>
<dbReference type="KEGG" id="ngr:NAEGRDRAFT_79702"/>
<organism evidence="4">
    <name type="scientific">Naegleria gruberi</name>
    <name type="common">Amoeba</name>
    <dbReference type="NCBI Taxonomy" id="5762"/>
    <lineage>
        <taxon>Eukaryota</taxon>
        <taxon>Discoba</taxon>
        <taxon>Heterolobosea</taxon>
        <taxon>Tetramitia</taxon>
        <taxon>Eutetramitia</taxon>
        <taxon>Vahlkampfiidae</taxon>
        <taxon>Naegleria</taxon>
    </lineage>
</organism>
<dbReference type="OMA" id="FMRMLVE"/>
<keyword evidence="2" id="KW-1133">Transmembrane helix</keyword>
<dbReference type="Proteomes" id="UP000006671">
    <property type="component" value="Unassembled WGS sequence"/>
</dbReference>
<dbReference type="InParanoid" id="D2VF14"/>